<evidence type="ECO:0000313" key="2">
    <source>
        <dbReference type="EMBL" id="CAG9569262.1"/>
    </source>
</evidence>
<reference evidence="2" key="1">
    <citation type="submission" date="2021-09" db="EMBL/GenBank/DDBJ databases">
        <authorList>
            <person name="Martin H S."/>
        </authorList>
    </citation>
    <scope>NUCLEOTIDE SEQUENCE</scope>
</reference>
<evidence type="ECO:0000259" key="1">
    <source>
        <dbReference type="PROSITE" id="PS50181"/>
    </source>
</evidence>
<dbReference type="InterPro" id="IPR011722">
    <property type="entry name" value="Hemimethylated_DNA-bd_dom"/>
</dbReference>
<dbReference type="InterPro" id="IPR036623">
    <property type="entry name" value="Hemimethylated_DNA-bd_sf"/>
</dbReference>
<dbReference type="Pfam" id="PF08755">
    <property type="entry name" value="YccV-like"/>
    <property type="match status" value="1"/>
</dbReference>
<dbReference type="GO" id="GO:0003677">
    <property type="term" value="F:DNA binding"/>
    <property type="evidence" value="ECO:0007669"/>
    <property type="project" value="InterPro"/>
</dbReference>
<accession>A0A8J2QTI0</accession>
<dbReference type="InterPro" id="IPR001810">
    <property type="entry name" value="F-box_dom"/>
</dbReference>
<dbReference type="InterPro" id="IPR036047">
    <property type="entry name" value="F-box-like_dom_sf"/>
</dbReference>
<comment type="caution">
    <text evidence="2">The sequence shown here is derived from an EMBL/GenBank/DDBJ whole genome shotgun (WGS) entry which is preliminary data.</text>
</comment>
<dbReference type="OrthoDB" id="28868at2759"/>
<keyword evidence="3" id="KW-1185">Reference proteome</keyword>
<organism evidence="2 3">
    <name type="scientific">Danaus chrysippus</name>
    <name type="common">African queen</name>
    <dbReference type="NCBI Taxonomy" id="151541"/>
    <lineage>
        <taxon>Eukaryota</taxon>
        <taxon>Metazoa</taxon>
        <taxon>Ecdysozoa</taxon>
        <taxon>Arthropoda</taxon>
        <taxon>Hexapoda</taxon>
        <taxon>Insecta</taxon>
        <taxon>Pterygota</taxon>
        <taxon>Neoptera</taxon>
        <taxon>Endopterygota</taxon>
        <taxon>Lepidoptera</taxon>
        <taxon>Glossata</taxon>
        <taxon>Ditrysia</taxon>
        <taxon>Papilionoidea</taxon>
        <taxon>Nymphalidae</taxon>
        <taxon>Danainae</taxon>
        <taxon>Danaini</taxon>
        <taxon>Danaina</taxon>
        <taxon>Danaus</taxon>
        <taxon>Anosia</taxon>
    </lineage>
</organism>
<dbReference type="Pfam" id="PF13369">
    <property type="entry name" value="Transglut_core2"/>
    <property type="match status" value="1"/>
</dbReference>
<dbReference type="PANTHER" id="PTHR31350:SF21">
    <property type="entry name" value="F-BOX ONLY PROTEIN 21"/>
    <property type="match status" value="1"/>
</dbReference>
<dbReference type="AlphaFoldDB" id="A0A8J2QTI0"/>
<protein>
    <submittedName>
        <fullName evidence="2">(African queen) hypothetical protein</fullName>
    </submittedName>
</protein>
<proteinExistence type="predicted"/>
<name>A0A8J2QTI0_9NEOP</name>
<dbReference type="PROSITE" id="PS50181">
    <property type="entry name" value="FBOX"/>
    <property type="match status" value="1"/>
</dbReference>
<dbReference type="SMART" id="SM00992">
    <property type="entry name" value="YccV-like"/>
    <property type="match status" value="1"/>
</dbReference>
<dbReference type="Gene3D" id="2.30.30.390">
    <property type="entry name" value="Hemimethylated DNA-binding domain"/>
    <property type="match status" value="1"/>
</dbReference>
<dbReference type="Gene3D" id="1.20.1280.50">
    <property type="match status" value="1"/>
</dbReference>
<dbReference type="SUPFAM" id="SSF141255">
    <property type="entry name" value="YccV-like"/>
    <property type="match status" value="1"/>
</dbReference>
<sequence>MDTSRDMSSISSLPNELITLILINNEPKEILNFGATCKKFNEIVNNNEYLWRVKYSETVPRRFIKSLFDGTMLQEVKNVYKIRRKIEDELKAMSPKYYVQVNEVSVEHVRNFYAIATESHHSFYYTIFILQDIVDKSRRILQNFECVNPINNLTGIYYAKIVLRHLIHMFLSIKWVRELKRDNLTPQVVLMFFLQWIDCDHLYSDGEVYYQIHTLVEKVKNILDKVCPSGSGDNYKELGEREILRAITHVIYKQENFSIAESVKIYNFNIVKVIEEGDGEAVVYSAIYQAVARYFGIECEMVAFPNHLFLTWRDKENSYREYTIDLLTGQLKPKGKCPYSQKMTFGYGPDPLIHYLLSLYMTSKGSYRDSGSQNAIHILDFLSYRRIHRTRNPYENFYNYLMVNINEQEISSPLHMAYLSDSQLNMIRTLGNLNPATENVIRNIVPKKHPSTVIYAVGMLCYHELYNYMCIIVGWEEDCSKAVPPIEGVQPCYRVIAGDQSIRYVAQAHLKPVTTPFRIPSLEEDISTDFTHFDGYTYVLNEMKKIEYPDEEKVVESYKGILVKANVGDAYG</sequence>
<evidence type="ECO:0000313" key="3">
    <source>
        <dbReference type="Proteomes" id="UP000789524"/>
    </source>
</evidence>
<dbReference type="EMBL" id="CAKASE010000062">
    <property type="protein sequence ID" value="CAG9569262.1"/>
    <property type="molecule type" value="Genomic_DNA"/>
</dbReference>
<dbReference type="PANTHER" id="PTHR31350">
    <property type="entry name" value="SI:DKEY-261L7.2"/>
    <property type="match status" value="1"/>
</dbReference>
<dbReference type="SMART" id="SM00256">
    <property type="entry name" value="FBOX"/>
    <property type="match status" value="1"/>
</dbReference>
<dbReference type="InterPro" id="IPR032698">
    <property type="entry name" value="SirB1_N"/>
</dbReference>
<dbReference type="Proteomes" id="UP000789524">
    <property type="component" value="Unassembled WGS sequence"/>
</dbReference>
<dbReference type="Pfam" id="PF12937">
    <property type="entry name" value="F-box-like"/>
    <property type="match status" value="1"/>
</dbReference>
<feature type="domain" description="F-box" evidence="1">
    <location>
        <begin position="7"/>
        <end position="54"/>
    </location>
</feature>
<dbReference type="SUPFAM" id="SSF81383">
    <property type="entry name" value="F-box domain"/>
    <property type="match status" value="1"/>
</dbReference>
<gene>
    <name evidence="2" type="ORF">DCHRY22_LOCUS8802</name>
</gene>